<evidence type="ECO:0000313" key="2">
    <source>
        <dbReference type="EMBL" id="MQY05177.1"/>
    </source>
</evidence>
<keyword evidence="3" id="KW-1185">Reference proteome</keyword>
<gene>
    <name evidence="2" type="primary">ydaF_2</name>
    <name evidence="2" type="ORF">ACRB68_32470</name>
</gene>
<dbReference type="EMBL" id="WEGH01000002">
    <property type="protein sequence ID" value="MQY05177.1"/>
    <property type="molecule type" value="Genomic_DNA"/>
</dbReference>
<dbReference type="PANTHER" id="PTHR43441:SF11">
    <property type="entry name" value="RIBOSOMAL-PROTEIN-SERINE ACETYLTRANSFERASE"/>
    <property type="match status" value="1"/>
</dbReference>
<dbReference type="EC" id="2.3.1.-" evidence="2"/>
<evidence type="ECO:0000259" key="1">
    <source>
        <dbReference type="Pfam" id="PF13302"/>
    </source>
</evidence>
<dbReference type="RefSeq" id="WP_153533280.1">
    <property type="nucleotide sequence ID" value="NZ_WEGH01000002.1"/>
</dbReference>
<accession>A0A7K0BVI9</accession>
<name>A0A7K0BVI9_9ACTN</name>
<dbReference type="InterPro" id="IPR000182">
    <property type="entry name" value="GNAT_dom"/>
</dbReference>
<dbReference type="OrthoDB" id="5191051at2"/>
<reference evidence="2 3" key="1">
    <citation type="submission" date="2019-10" db="EMBL/GenBank/DDBJ databases">
        <title>Actinomadura rubteroloni sp. nov. and Actinomadura macrotermitis sp. nov., isolated from the gut of fungus growing-termite Macrotermes natalensis.</title>
        <authorList>
            <person name="Benndorf R."/>
            <person name="Martin K."/>
            <person name="Kuefner M."/>
            <person name="De Beer W."/>
            <person name="Kaster A.-K."/>
            <person name="Vollmers J."/>
            <person name="Poulsen M."/>
            <person name="Beemelmanns C."/>
        </authorList>
    </citation>
    <scope>NUCLEOTIDE SEQUENCE [LARGE SCALE GENOMIC DNA]</scope>
    <source>
        <strain evidence="2 3">RB68</strain>
    </source>
</reference>
<dbReference type="GO" id="GO:1990189">
    <property type="term" value="F:protein N-terminal-serine acetyltransferase activity"/>
    <property type="evidence" value="ECO:0007669"/>
    <property type="project" value="TreeGrafter"/>
</dbReference>
<evidence type="ECO:0000313" key="3">
    <source>
        <dbReference type="Proteomes" id="UP000487268"/>
    </source>
</evidence>
<keyword evidence="2" id="KW-0808">Transferase</keyword>
<comment type="caution">
    <text evidence="2">The sequence shown here is derived from an EMBL/GenBank/DDBJ whole genome shotgun (WGS) entry which is preliminary data.</text>
</comment>
<protein>
    <submittedName>
        <fullName evidence="2">Putative ribosomal N-acetyltransferase YdaF</fullName>
        <ecNumber evidence="2">2.3.1.-</ecNumber>
    </submittedName>
</protein>
<dbReference type="GO" id="GO:0008999">
    <property type="term" value="F:protein-N-terminal-alanine acetyltransferase activity"/>
    <property type="evidence" value="ECO:0007669"/>
    <property type="project" value="TreeGrafter"/>
</dbReference>
<sequence length="186" mass="19708">MAMTTPARFVHSLGPDAALLLRTPAIAEAFHELLAANQERLARWDPGACPVPLTLENTRARLETNLRAALDGTQVPVAIATPRPGGWRLVGAANLRVSGRSGEVGYWIDAGHEGRGLVTRTVAVLLDHGFGTLGLQRVILSTAAANHRSRAVADRLGFTLIAGPDRPPAEVVYRLLAGEWTGALSG</sequence>
<dbReference type="InterPro" id="IPR051908">
    <property type="entry name" value="Ribosomal_N-acetyltransferase"/>
</dbReference>
<dbReference type="AlphaFoldDB" id="A0A7K0BVI9"/>
<dbReference type="Pfam" id="PF13302">
    <property type="entry name" value="Acetyltransf_3"/>
    <property type="match status" value="1"/>
</dbReference>
<dbReference type="InterPro" id="IPR016181">
    <property type="entry name" value="Acyl_CoA_acyltransferase"/>
</dbReference>
<organism evidence="2 3">
    <name type="scientific">Actinomadura macrotermitis</name>
    <dbReference type="NCBI Taxonomy" id="2585200"/>
    <lineage>
        <taxon>Bacteria</taxon>
        <taxon>Bacillati</taxon>
        <taxon>Actinomycetota</taxon>
        <taxon>Actinomycetes</taxon>
        <taxon>Streptosporangiales</taxon>
        <taxon>Thermomonosporaceae</taxon>
        <taxon>Actinomadura</taxon>
    </lineage>
</organism>
<dbReference type="GO" id="GO:0005737">
    <property type="term" value="C:cytoplasm"/>
    <property type="evidence" value="ECO:0007669"/>
    <property type="project" value="TreeGrafter"/>
</dbReference>
<dbReference type="Proteomes" id="UP000487268">
    <property type="component" value="Unassembled WGS sequence"/>
</dbReference>
<dbReference type="SUPFAM" id="SSF55729">
    <property type="entry name" value="Acyl-CoA N-acyltransferases (Nat)"/>
    <property type="match status" value="1"/>
</dbReference>
<feature type="domain" description="N-acetyltransferase" evidence="1">
    <location>
        <begin position="19"/>
        <end position="159"/>
    </location>
</feature>
<keyword evidence="2" id="KW-0012">Acyltransferase</keyword>
<proteinExistence type="predicted"/>
<dbReference type="PANTHER" id="PTHR43441">
    <property type="entry name" value="RIBOSOMAL-PROTEIN-SERINE ACETYLTRANSFERASE"/>
    <property type="match status" value="1"/>
</dbReference>
<dbReference type="Gene3D" id="3.40.630.30">
    <property type="match status" value="1"/>
</dbReference>